<name>A0ABU0F4C0_9PSEU</name>
<protein>
    <submittedName>
        <fullName evidence="7">Flippase GtrA</fullName>
    </submittedName>
</protein>
<organism evidence="7 8">
    <name type="scientific">Amycolatopsis thermophila</name>
    <dbReference type="NCBI Taxonomy" id="206084"/>
    <lineage>
        <taxon>Bacteria</taxon>
        <taxon>Bacillati</taxon>
        <taxon>Actinomycetota</taxon>
        <taxon>Actinomycetes</taxon>
        <taxon>Pseudonocardiales</taxon>
        <taxon>Pseudonocardiaceae</taxon>
        <taxon>Amycolatopsis</taxon>
    </lineage>
</organism>
<evidence type="ECO:0000313" key="8">
    <source>
        <dbReference type="Proteomes" id="UP001229651"/>
    </source>
</evidence>
<evidence type="ECO:0000256" key="3">
    <source>
        <dbReference type="ARBA" id="ARBA00022989"/>
    </source>
</evidence>
<sequence>MQRDIRVTRSPAERFASFCATVVRYLPLGLNTLVPPSFVGFALINGFTFAVDLVLLTLGHGVAGLPLPAAITIAYVCAFALSFVLNRVFNFRSHAPVGRQAVLYAVAVAVNYFAFILGAGAGLAALGLEYHLARILAGACEAVFLYSVLRWIVFAERGRE</sequence>
<feature type="transmembrane region" description="Helical" evidence="5">
    <location>
        <begin position="101"/>
        <end position="126"/>
    </location>
</feature>
<evidence type="ECO:0000313" key="7">
    <source>
        <dbReference type="EMBL" id="MDQ0382392.1"/>
    </source>
</evidence>
<dbReference type="Pfam" id="PF04138">
    <property type="entry name" value="GtrA_DPMS_TM"/>
    <property type="match status" value="1"/>
</dbReference>
<keyword evidence="2 5" id="KW-0812">Transmembrane</keyword>
<dbReference type="InterPro" id="IPR007267">
    <property type="entry name" value="GtrA_DPMS_TM"/>
</dbReference>
<dbReference type="Proteomes" id="UP001229651">
    <property type="component" value="Unassembled WGS sequence"/>
</dbReference>
<evidence type="ECO:0000256" key="4">
    <source>
        <dbReference type="ARBA" id="ARBA00023136"/>
    </source>
</evidence>
<reference evidence="7 8" key="1">
    <citation type="submission" date="2023-07" db="EMBL/GenBank/DDBJ databases">
        <title>Sequencing the genomes of 1000 actinobacteria strains.</title>
        <authorList>
            <person name="Klenk H.-P."/>
        </authorList>
    </citation>
    <scope>NUCLEOTIDE SEQUENCE [LARGE SCALE GENOMIC DNA]</scope>
    <source>
        <strain evidence="7 8">DSM 45805</strain>
    </source>
</reference>
<dbReference type="RefSeq" id="WP_306997540.1">
    <property type="nucleotide sequence ID" value="NZ_JAUSUT010000001.1"/>
</dbReference>
<feature type="transmembrane region" description="Helical" evidence="5">
    <location>
        <begin position="132"/>
        <end position="153"/>
    </location>
</feature>
<accession>A0ABU0F4C0</accession>
<feature type="domain" description="GtrA/DPMS transmembrane" evidence="6">
    <location>
        <begin position="41"/>
        <end position="154"/>
    </location>
</feature>
<keyword evidence="4 5" id="KW-0472">Membrane</keyword>
<feature type="transmembrane region" description="Helical" evidence="5">
    <location>
        <begin position="69"/>
        <end position="89"/>
    </location>
</feature>
<comment type="caution">
    <text evidence="7">The sequence shown here is derived from an EMBL/GenBank/DDBJ whole genome shotgun (WGS) entry which is preliminary data.</text>
</comment>
<proteinExistence type="predicted"/>
<evidence type="ECO:0000256" key="5">
    <source>
        <dbReference type="SAM" id="Phobius"/>
    </source>
</evidence>
<keyword evidence="3 5" id="KW-1133">Transmembrane helix</keyword>
<evidence type="ECO:0000256" key="1">
    <source>
        <dbReference type="ARBA" id="ARBA00004141"/>
    </source>
</evidence>
<comment type="subcellular location">
    <subcellularLocation>
        <location evidence="1">Membrane</location>
        <topology evidence="1">Multi-pass membrane protein</topology>
    </subcellularLocation>
</comment>
<gene>
    <name evidence="7" type="ORF">FB470_006386</name>
</gene>
<dbReference type="EMBL" id="JAUSUT010000001">
    <property type="protein sequence ID" value="MDQ0382392.1"/>
    <property type="molecule type" value="Genomic_DNA"/>
</dbReference>
<evidence type="ECO:0000259" key="6">
    <source>
        <dbReference type="Pfam" id="PF04138"/>
    </source>
</evidence>
<keyword evidence="8" id="KW-1185">Reference proteome</keyword>
<evidence type="ECO:0000256" key="2">
    <source>
        <dbReference type="ARBA" id="ARBA00022692"/>
    </source>
</evidence>